<dbReference type="EMBL" id="JALPQF010000013">
    <property type="protein sequence ID" value="MCK8481524.1"/>
    <property type="molecule type" value="Genomic_DNA"/>
</dbReference>
<evidence type="ECO:0008006" key="3">
    <source>
        <dbReference type="Google" id="ProtNLM"/>
    </source>
</evidence>
<gene>
    <name evidence="1" type="ORF">MUY34_12910</name>
</gene>
<evidence type="ECO:0000313" key="2">
    <source>
        <dbReference type="Proteomes" id="UP001203687"/>
    </source>
</evidence>
<organism evidence="1 2">
    <name type="scientific">Psychroserpens algicola</name>
    <dbReference type="NCBI Taxonomy" id="1719034"/>
    <lineage>
        <taxon>Bacteria</taxon>
        <taxon>Pseudomonadati</taxon>
        <taxon>Bacteroidota</taxon>
        <taxon>Flavobacteriia</taxon>
        <taxon>Flavobacteriales</taxon>
        <taxon>Flavobacteriaceae</taxon>
        <taxon>Psychroserpens</taxon>
    </lineage>
</organism>
<dbReference type="PROSITE" id="PS51257">
    <property type="entry name" value="PROKAR_LIPOPROTEIN"/>
    <property type="match status" value="1"/>
</dbReference>
<keyword evidence="2" id="KW-1185">Reference proteome</keyword>
<dbReference type="RefSeq" id="WP_248413412.1">
    <property type="nucleotide sequence ID" value="NZ_JALPQF010000013.1"/>
</dbReference>
<proteinExistence type="predicted"/>
<comment type="caution">
    <text evidence="1">The sequence shown here is derived from an EMBL/GenBank/DDBJ whole genome shotgun (WGS) entry which is preliminary data.</text>
</comment>
<accession>A0ABT0HBT2</accession>
<evidence type="ECO:0000313" key="1">
    <source>
        <dbReference type="EMBL" id="MCK8481524.1"/>
    </source>
</evidence>
<dbReference type="Proteomes" id="UP001203687">
    <property type="component" value="Unassembled WGS sequence"/>
</dbReference>
<name>A0ABT0HBT2_9FLAO</name>
<reference evidence="1" key="1">
    <citation type="submission" date="2022-04" db="EMBL/GenBank/DDBJ databases">
        <authorList>
            <person name="Ren T."/>
        </authorList>
    </citation>
    <scope>NUCLEOTIDE SEQUENCE</scope>
    <source>
        <strain evidence="1">F63249</strain>
    </source>
</reference>
<protein>
    <recommendedName>
        <fullName evidence="3">Lipoprotein</fullName>
    </recommendedName>
</protein>
<sequence>MKHFYLLLTVIILSSCGNEKILLLPEVNGAPVTEVSDVSHAYLFYDETQTDSVELNRKNLIGTTNWLINVDKRLTLAQAIPKIKFLQDKKRNAKMHKNENAKNYYTCNDTSIQNLGFMEFTDVVYNSVETDDDILKIQIKKEPILLLKMNEDSKITASDIFGGQLTNRGDYSLDDLSNNRFKNLTSGYYSKIILMINTKLSFQDYIKFKCSVDTNKISSLVIDSNEFIY</sequence>